<proteinExistence type="predicted"/>
<comment type="caution">
    <text evidence="1">The sequence shown here is derived from an EMBL/GenBank/DDBJ whole genome shotgun (WGS) entry which is preliminary data.</text>
</comment>
<evidence type="ECO:0000313" key="2">
    <source>
        <dbReference type="Proteomes" id="UP000214646"/>
    </source>
</evidence>
<evidence type="ECO:0000313" key="1">
    <source>
        <dbReference type="EMBL" id="OWK42408.1"/>
    </source>
</evidence>
<sequence length="168" mass="19883">MVRRLKQEFVYVSITGHHLVTLLANYLESGERTEPLKLKMLLLSPDDHEAWEFVYRLRDGQAPSVEDREIYMGEDRALQKKSLWLLKRLMSRIPTFSCEVWYYSSLPLSWTCWIDRERFIVGHLAADRTSSRNLPVHVIVKDDSQTTALYEYYESQMLRLIGNGRREL</sequence>
<protein>
    <submittedName>
        <fullName evidence="1">Uncharacterized protein</fullName>
    </submittedName>
</protein>
<organism evidence="1 2">
    <name type="scientific">Fimbriiglobus ruber</name>
    <dbReference type="NCBI Taxonomy" id="1908690"/>
    <lineage>
        <taxon>Bacteria</taxon>
        <taxon>Pseudomonadati</taxon>
        <taxon>Planctomycetota</taxon>
        <taxon>Planctomycetia</taxon>
        <taxon>Gemmatales</taxon>
        <taxon>Gemmataceae</taxon>
        <taxon>Fimbriiglobus</taxon>
    </lineage>
</organism>
<dbReference type="EMBL" id="NIDE01000005">
    <property type="protein sequence ID" value="OWK42408.1"/>
    <property type="molecule type" value="Genomic_DNA"/>
</dbReference>
<name>A0A225DV47_9BACT</name>
<gene>
    <name evidence="1" type="ORF">FRUB_04486</name>
</gene>
<reference evidence="2" key="1">
    <citation type="submission" date="2017-06" db="EMBL/GenBank/DDBJ databases">
        <title>Genome analysis of Fimbriiglobus ruber SP5, the first member of the order Planctomycetales with confirmed chitinolytic capability.</title>
        <authorList>
            <person name="Ravin N.V."/>
            <person name="Rakitin A.L."/>
            <person name="Ivanova A.A."/>
            <person name="Beletsky A.V."/>
            <person name="Kulichevskaya I.S."/>
            <person name="Mardanov A.V."/>
            <person name="Dedysh S.N."/>
        </authorList>
    </citation>
    <scope>NUCLEOTIDE SEQUENCE [LARGE SCALE GENOMIC DNA]</scope>
    <source>
        <strain evidence="2">SP5</strain>
    </source>
</reference>
<dbReference type="AlphaFoldDB" id="A0A225DV47"/>
<accession>A0A225DV47</accession>
<keyword evidence="2" id="KW-1185">Reference proteome</keyword>
<dbReference type="Proteomes" id="UP000214646">
    <property type="component" value="Unassembled WGS sequence"/>
</dbReference>